<keyword evidence="4 6" id="KW-0378">Hydrolase</keyword>
<evidence type="ECO:0000313" key="9">
    <source>
        <dbReference type="EMBL" id="AXE18019.1"/>
    </source>
</evidence>
<dbReference type="Proteomes" id="UP000251993">
    <property type="component" value="Chromosome"/>
</dbReference>
<dbReference type="GO" id="GO:0008800">
    <property type="term" value="F:beta-lactamase activity"/>
    <property type="evidence" value="ECO:0007669"/>
    <property type="project" value="UniProtKB-UniRule"/>
</dbReference>
<dbReference type="PRINTS" id="PR00118">
    <property type="entry name" value="BLACTAMASEA"/>
</dbReference>
<comment type="catalytic activity">
    <reaction evidence="1 6">
        <text>a beta-lactam + H2O = a substituted beta-amino acid</text>
        <dbReference type="Rhea" id="RHEA:20401"/>
        <dbReference type="ChEBI" id="CHEBI:15377"/>
        <dbReference type="ChEBI" id="CHEBI:35627"/>
        <dbReference type="ChEBI" id="CHEBI:140347"/>
        <dbReference type="EC" id="3.5.2.6"/>
    </reaction>
</comment>
<dbReference type="InterPro" id="IPR000871">
    <property type="entry name" value="Beta-lactam_class-A"/>
</dbReference>
<gene>
    <name evidence="9" type="primary">bla</name>
    <name evidence="9" type="ORF">DR864_09865</name>
</gene>
<name>A0A344TH98_9BACT</name>
<dbReference type="GO" id="GO:0046677">
    <property type="term" value="P:response to antibiotic"/>
    <property type="evidence" value="ECO:0007669"/>
    <property type="project" value="UniProtKB-UniRule"/>
</dbReference>
<feature type="signal peptide" evidence="7">
    <location>
        <begin position="1"/>
        <end position="24"/>
    </location>
</feature>
<dbReference type="SUPFAM" id="SSF56601">
    <property type="entry name" value="beta-lactamase/transpeptidase-like"/>
    <property type="match status" value="1"/>
</dbReference>
<dbReference type="Gene3D" id="3.40.710.10">
    <property type="entry name" value="DD-peptidase/beta-lactamase superfamily"/>
    <property type="match status" value="1"/>
</dbReference>
<dbReference type="InterPro" id="IPR012338">
    <property type="entry name" value="Beta-lactam/transpept-like"/>
</dbReference>
<sequence length="300" mass="33239">MQNTTLKITLFALFISLMPHSSMGQIDPLRQKIQQIASKTDGTLGVGISGLENRDTLTLNNHIHFAMQSVYKFHLGLAILNQVDKGNLKLNQKILIQKKDLLPDTWSPLREKYPNGNVEIPLSELFQFTVAQSDNNGCDILFRIMGGPRVVDNYIKSIGMTDVSIRTTEEEMHKTEGAQFTNWTTPWSAVQLLEKFYQKKILSPASHAFMWKVLTEANTGSGKIKGLLPTGTIVAHKSGLSGANKEGITAATNDIGIVTLPNGKHFIISIFYGNTKLSDKESDKVIAEVTKAAWDYFSAK</sequence>
<evidence type="ECO:0000313" key="10">
    <source>
        <dbReference type="Proteomes" id="UP000251993"/>
    </source>
</evidence>
<keyword evidence="5 6" id="KW-0046">Antibiotic resistance</keyword>
<dbReference type="Pfam" id="PF13354">
    <property type="entry name" value="Beta-lactamase2"/>
    <property type="match status" value="1"/>
</dbReference>
<organism evidence="9 10">
    <name type="scientific">Runella rosea</name>
    <dbReference type="NCBI Taxonomy" id="2259595"/>
    <lineage>
        <taxon>Bacteria</taxon>
        <taxon>Pseudomonadati</taxon>
        <taxon>Bacteroidota</taxon>
        <taxon>Cytophagia</taxon>
        <taxon>Cytophagales</taxon>
        <taxon>Spirosomataceae</taxon>
        <taxon>Runella</taxon>
    </lineage>
</organism>
<evidence type="ECO:0000256" key="5">
    <source>
        <dbReference type="ARBA" id="ARBA00023251"/>
    </source>
</evidence>
<evidence type="ECO:0000259" key="8">
    <source>
        <dbReference type="Pfam" id="PF13354"/>
    </source>
</evidence>
<evidence type="ECO:0000256" key="1">
    <source>
        <dbReference type="ARBA" id="ARBA00001526"/>
    </source>
</evidence>
<dbReference type="PANTHER" id="PTHR35333">
    <property type="entry name" value="BETA-LACTAMASE"/>
    <property type="match status" value="1"/>
</dbReference>
<feature type="chain" id="PRO_5016765220" description="Beta-lactamase" evidence="7">
    <location>
        <begin position="25"/>
        <end position="300"/>
    </location>
</feature>
<dbReference type="InterPro" id="IPR045155">
    <property type="entry name" value="Beta-lactam_cat"/>
</dbReference>
<evidence type="ECO:0000256" key="4">
    <source>
        <dbReference type="ARBA" id="ARBA00022801"/>
    </source>
</evidence>
<reference evidence="9 10" key="1">
    <citation type="submission" date="2018-07" db="EMBL/GenBank/DDBJ databases">
        <title>Genome sequencing of Runella.</title>
        <authorList>
            <person name="Baek M.-G."/>
            <person name="Yi H."/>
        </authorList>
    </citation>
    <scope>NUCLEOTIDE SEQUENCE [LARGE SCALE GENOMIC DNA]</scope>
    <source>
        <strain evidence="9 10">HYN0085</strain>
    </source>
</reference>
<dbReference type="KEGG" id="run:DR864_09865"/>
<dbReference type="EC" id="3.5.2.6" evidence="3 6"/>
<dbReference type="NCBIfam" id="NF033103">
    <property type="entry name" value="bla_class_A"/>
    <property type="match status" value="1"/>
</dbReference>
<dbReference type="OrthoDB" id="9772863at2"/>
<keyword evidence="7" id="KW-0732">Signal</keyword>
<dbReference type="InterPro" id="IPR023650">
    <property type="entry name" value="Beta-lactam_class-A_AS"/>
</dbReference>
<evidence type="ECO:0000256" key="3">
    <source>
        <dbReference type="ARBA" id="ARBA00012865"/>
    </source>
</evidence>
<evidence type="ECO:0000256" key="2">
    <source>
        <dbReference type="ARBA" id="ARBA00009009"/>
    </source>
</evidence>
<dbReference type="GO" id="GO:0030655">
    <property type="term" value="P:beta-lactam antibiotic catabolic process"/>
    <property type="evidence" value="ECO:0007669"/>
    <property type="project" value="InterPro"/>
</dbReference>
<dbReference type="NCBIfam" id="NF012099">
    <property type="entry name" value="SubclassA2"/>
    <property type="match status" value="1"/>
</dbReference>
<feature type="domain" description="Beta-lactamase class A catalytic" evidence="8">
    <location>
        <begin position="50"/>
        <end position="272"/>
    </location>
</feature>
<evidence type="ECO:0000256" key="6">
    <source>
        <dbReference type="RuleBase" id="RU361140"/>
    </source>
</evidence>
<dbReference type="AlphaFoldDB" id="A0A344TH98"/>
<dbReference type="PROSITE" id="PS00146">
    <property type="entry name" value="BETA_LACTAMASE_A"/>
    <property type="match status" value="1"/>
</dbReference>
<proteinExistence type="inferred from homology"/>
<dbReference type="PANTHER" id="PTHR35333:SF3">
    <property type="entry name" value="BETA-LACTAMASE-TYPE TRANSPEPTIDASE FOLD CONTAINING PROTEIN"/>
    <property type="match status" value="1"/>
</dbReference>
<accession>A0A344TH98</accession>
<dbReference type="EMBL" id="CP030850">
    <property type="protein sequence ID" value="AXE18019.1"/>
    <property type="molecule type" value="Genomic_DNA"/>
</dbReference>
<protein>
    <recommendedName>
        <fullName evidence="3 6">Beta-lactamase</fullName>
        <ecNumber evidence="3 6">3.5.2.6</ecNumber>
    </recommendedName>
</protein>
<comment type="similarity">
    <text evidence="2 6">Belongs to the class-A beta-lactamase family.</text>
</comment>
<keyword evidence="10" id="KW-1185">Reference proteome</keyword>
<evidence type="ECO:0000256" key="7">
    <source>
        <dbReference type="SAM" id="SignalP"/>
    </source>
</evidence>